<evidence type="ECO:0000313" key="6">
    <source>
        <dbReference type="Proteomes" id="UP000076580"/>
    </source>
</evidence>
<feature type="compositionally biased region" description="Basic residues" evidence="2">
    <location>
        <begin position="352"/>
        <end position="361"/>
    </location>
</feature>
<evidence type="ECO:0000313" key="5">
    <source>
        <dbReference type="EMBL" id="KYK59802.1"/>
    </source>
</evidence>
<dbReference type="PROSITE" id="PS51294">
    <property type="entry name" value="HTH_MYB"/>
    <property type="match status" value="1"/>
</dbReference>
<feature type="compositionally biased region" description="Polar residues" evidence="2">
    <location>
        <begin position="476"/>
        <end position="485"/>
    </location>
</feature>
<organism evidence="5 6">
    <name type="scientific">Drechmeria coniospora</name>
    <name type="common">Nematophagous fungus</name>
    <name type="synonym">Meria coniospora</name>
    <dbReference type="NCBI Taxonomy" id="98403"/>
    <lineage>
        <taxon>Eukaryota</taxon>
        <taxon>Fungi</taxon>
        <taxon>Dikarya</taxon>
        <taxon>Ascomycota</taxon>
        <taxon>Pezizomycotina</taxon>
        <taxon>Sordariomycetes</taxon>
        <taxon>Hypocreomycetidae</taxon>
        <taxon>Hypocreales</taxon>
        <taxon>Ophiocordycipitaceae</taxon>
        <taxon>Drechmeria</taxon>
    </lineage>
</organism>
<dbReference type="Gene3D" id="1.10.246.220">
    <property type="match status" value="1"/>
</dbReference>
<dbReference type="InterPro" id="IPR001005">
    <property type="entry name" value="SANT/Myb"/>
</dbReference>
<protein>
    <submittedName>
        <fullName evidence="5">MYB DNA-binding domain containing protein</fullName>
    </submittedName>
</protein>
<gene>
    <name evidence="5" type="ORF">DCS_00936</name>
</gene>
<dbReference type="InterPro" id="IPR017930">
    <property type="entry name" value="Myb_dom"/>
</dbReference>
<dbReference type="EMBL" id="LAYC01000001">
    <property type="protein sequence ID" value="KYK59802.1"/>
    <property type="molecule type" value="Genomic_DNA"/>
</dbReference>
<sequence length="573" mass="63174">MATIEPRLIHLLNDSTTPQSQIQHPDLPPLHALTLPTSSSSSSTTTTSTSSSDRPLPPIELEASHRADSAVFAAASNPLSSLIDDPTAAARREDGGRWAASHPLRMLLSYMDALDTASPHAHSIILNEPSDAFDDGWSKKRSVGGAKDDFVQLPQPLMKQMAAQQAPAVPPIINGLHEPPPHAAMFPPIAFGSYCDAEMGQPNLPPDFARESGDKANNAPPSSPDVERCGRKTRKRATKPRKKWTEEETRHLLLGVSRYGVGKWTSIIEDRDFTFNHRTPGDLKDRFRTCCPAELCEPSGVPKPTLPPPAASRRPTAGKARKGLHSENILIEEDAQPPADSQSPPHEADRPPKKKSRAHRKKVEDLAELGIHGPFKKSPRRERRPFSDQDDREILEGLDIYGPAWSKIQRDPRYHLSSRQPTDLRDRVRNKYPAVFQRIEKCTFHSAKDDGRGNDTLEPSVTLSIGDSLKPPPPSTSGNQPISHSSSKEDLSSWPLQMLEYGHTPSPATFEFAELNGPHLLGGEMDIARLLLDESRLSQTPTRPYDAYSGSSSSSVAGTEHRRDRHRVHPVKC</sequence>
<dbReference type="GeneID" id="63713579"/>
<feature type="compositionally biased region" description="Basic and acidic residues" evidence="2">
    <location>
        <begin position="446"/>
        <end position="455"/>
    </location>
</feature>
<feature type="compositionally biased region" description="Low complexity" evidence="2">
    <location>
        <begin position="37"/>
        <end position="52"/>
    </location>
</feature>
<feature type="region of interest" description="Disordered" evidence="2">
    <location>
        <begin position="296"/>
        <end position="391"/>
    </location>
</feature>
<feature type="region of interest" description="Disordered" evidence="2">
    <location>
        <begin position="540"/>
        <end position="573"/>
    </location>
</feature>
<dbReference type="InParanoid" id="A0A151GS16"/>
<dbReference type="GO" id="GO:0003677">
    <property type="term" value="F:DNA binding"/>
    <property type="evidence" value="ECO:0007669"/>
    <property type="project" value="UniProtKB-KW"/>
</dbReference>
<proteinExistence type="predicted"/>
<dbReference type="PANTHER" id="PTHR46734">
    <property type="entry name" value="TELOMERIC REPEAT-BINDING FACTOR 1 TERF1"/>
    <property type="match status" value="1"/>
</dbReference>
<accession>A0A151GS16</accession>
<feature type="domain" description="Myb-like" evidence="3">
    <location>
        <begin position="236"/>
        <end position="289"/>
    </location>
</feature>
<feature type="compositionally biased region" description="Basic residues" evidence="2">
    <location>
        <begin position="374"/>
        <end position="383"/>
    </location>
</feature>
<dbReference type="CDD" id="cd11660">
    <property type="entry name" value="SANT_TRF"/>
    <property type="match status" value="2"/>
</dbReference>
<feature type="compositionally biased region" description="Basic residues" evidence="2">
    <location>
        <begin position="563"/>
        <end position="573"/>
    </location>
</feature>
<evidence type="ECO:0000256" key="1">
    <source>
        <dbReference type="ARBA" id="ARBA00023242"/>
    </source>
</evidence>
<comment type="caution">
    <text evidence="5">The sequence shown here is derived from an EMBL/GenBank/DDBJ whole genome shotgun (WGS) entry which is preliminary data.</text>
</comment>
<dbReference type="AlphaFoldDB" id="A0A151GS16"/>
<evidence type="ECO:0000259" key="3">
    <source>
        <dbReference type="PROSITE" id="PS50090"/>
    </source>
</evidence>
<dbReference type="STRING" id="98403.A0A151GS16"/>
<dbReference type="PANTHER" id="PTHR46734:SF1">
    <property type="entry name" value="TELOMERIC REPEAT-BINDING FACTOR 1"/>
    <property type="match status" value="1"/>
</dbReference>
<feature type="compositionally biased region" description="Basic residues" evidence="2">
    <location>
        <begin position="231"/>
        <end position="242"/>
    </location>
</feature>
<dbReference type="PROSITE" id="PS50090">
    <property type="entry name" value="MYB_LIKE"/>
    <property type="match status" value="1"/>
</dbReference>
<dbReference type="Proteomes" id="UP000076580">
    <property type="component" value="Chromosome 01"/>
</dbReference>
<evidence type="ECO:0000256" key="2">
    <source>
        <dbReference type="SAM" id="MobiDB-lite"/>
    </source>
</evidence>
<keyword evidence="6" id="KW-1185">Reference proteome</keyword>
<evidence type="ECO:0000259" key="4">
    <source>
        <dbReference type="PROSITE" id="PS51294"/>
    </source>
</evidence>
<dbReference type="SUPFAM" id="SSF46689">
    <property type="entry name" value="Homeodomain-like"/>
    <property type="match status" value="2"/>
</dbReference>
<feature type="domain" description="HTH myb-type" evidence="4">
    <location>
        <begin position="236"/>
        <end position="295"/>
    </location>
</feature>
<feature type="region of interest" description="Disordered" evidence="2">
    <location>
        <begin position="15"/>
        <end position="58"/>
    </location>
</feature>
<dbReference type="Gene3D" id="1.10.10.60">
    <property type="entry name" value="Homeodomain-like"/>
    <property type="match status" value="1"/>
</dbReference>
<dbReference type="InterPro" id="IPR052450">
    <property type="entry name" value="TRBD-Containing_Protein"/>
</dbReference>
<dbReference type="InterPro" id="IPR009057">
    <property type="entry name" value="Homeodomain-like_sf"/>
</dbReference>
<dbReference type="SMART" id="SM00717">
    <property type="entry name" value="SANT"/>
    <property type="match status" value="2"/>
</dbReference>
<name>A0A151GS16_DRECN</name>
<keyword evidence="5" id="KW-0238">DNA-binding</keyword>
<feature type="region of interest" description="Disordered" evidence="2">
    <location>
        <begin position="201"/>
        <end position="243"/>
    </location>
</feature>
<feature type="region of interest" description="Disordered" evidence="2">
    <location>
        <begin position="446"/>
        <end position="489"/>
    </location>
</feature>
<keyword evidence="1" id="KW-0539">Nucleus</keyword>
<dbReference type="Pfam" id="PF00249">
    <property type="entry name" value="Myb_DNA-binding"/>
    <property type="match status" value="1"/>
</dbReference>
<dbReference type="RefSeq" id="XP_040659154.1">
    <property type="nucleotide sequence ID" value="XM_040798271.1"/>
</dbReference>
<reference evidence="5 6" key="1">
    <citation type="journal article" date="2016" name="Sci. Rep.">
        <title>Insights into Adaptations to a Near-Obligate Nematode Endoparasitic Lifestyle from the Finished Genome of Drechmeria coniospora.</title>
        <authorList>
            <person name="Zhang L."/>
            <person name="Zhou Z."/>
            <person name="Guo Q."/>
            <person name="Fokkens L."/>
            <person name="Miskei M."/>
            <person name="Pocsi I."/>
            <person name="Zhang W."/>
            <person name="Chen M."/>
            <person name="Wang L."/>
            <person name="Sun Y."/>
            <person name="Donzelli B.G."/>
            <person name="Gibson D.M."/>
            <person name="Nelson D.R."/>
            <person name="Luo J.G."/>
            <person name="Rep M."/>
            <person name="Liu H."/>
            <person name="Yang S."/>
            <person name="Wang J."/>
            <person name="Krasnoff S.B."/>
            <person name="Xu Y."/>
            <person name="Molnar I."/>
            <person name="Lin M."/>
        </authorList>
    </citation>
    <scope>NUCLEOTIDE SEQUENCE [LARGE SCALE GENOMIC DNA]</scope>
    <source>
        <strain evidence="5 6">ARSEF 6962</strain>
    </source>
</reference>